<dbReference type="EMBL" id="AFBI03000027">
    <property type="protein sequence ID" value="EJW03913.1"/>
    <property type="molecule type" value="Genomic_DNA"/>
</dbReference>
<protein>
    <submittedName>
        <fullName evidence="1">Uncharacterized protein</fullName>
    </submittedName>
</protein>
<evidence type="ECO:0000313" key="2">
    <source>
        <dbReference type="Proteomes" id="UP000003163"/>
    </source>
</evidence>
<keyword evidence="2" id="KW-1185">Reference proteome</keyword>
<reference evidence="2" key="2">
    <citation type="submission" date="2015-07" db="EMBL/GenBank/DDBJ databases">
        <title>Contrasting host-pathogen interactions and genome evolution in two generalist and specialist microsporidian pathogens of mosquitoes.</title>
        <authorList>
            <consortium name="The Broad Institute Genomics Platform"/>
            <consortium name="The Broad Institute Genome Sequencing Center for Infectious Disease"/>
            <person name="Cuomo C.A."/>
            <person name="Sanscrainte N.D."/>
            <person name="Goldberg J.M."/>
            <person name="Heiman D."/>
            <person name="Young S."/>
            <person name="Zeng Q."/>
            <person name="Becnel J.J."/>
            <person name="Birren B.W."/>
        </authorList>
    </citation>
    <scope>NUCLEOTIDE SEQUENCE [LARGE SCALE GENOMIC DNA]</scope>
    <source>
        <strain evidence="2">USNM 41457</strain>
    </source>
</reference>
<dbReference type="HOGENOM" id="CLU_717672_0_0_1"/>
<dbReference type="VEuPathDB" id="MicrosporidiaDB:EDEG_01791"/>
<dbReference type="AlphaFoldDB" id="J8ZW48"/>
<evidence type="ECO:0000313" key="1">
    <source>
        <dbReference type="EMBL" id="EJW03913.1"/>
    </source>
</evidence>
<dbReference type="InParanoid" id="J8ZW48"/>
<dbReference type="Proteomes" id="UP000003163">
    <property type="component" value="Unassembled WGS sequence"/>
</dbReference>
<gene>
    <name evidence="1" type="ORF">EDEG_01791</name>
</gene>
<comment type="caution">
    <text evidence="1">The sequence shown here is derived from an EMBL/GenBank/DDBJ whole genome shotgun (WGS) entry which is preliminary data.</text>
</comment>
<accession>J8ZW48</accession>
<reference evidence="1 2" key="1">
    <citation type="submission" date="2011-08" db="EMBL/GenBank/DDBJ databases">
        <authorList>
            <person name="Liu Z.J."/>
            <person name="Shi F.L."/>
            <person name="Lu J.Q."/>
            <person name="Li M."/>
            <person name="Wang Z.L."/>
        </authorList>
    </citation>
    <scope>NUCLEOTIDE SEQUENCE [LARGE SCALE GENOMIC DNA]</scope>
    <source>
        <strain evidence="1 2">USNM 41457</strain>
    </source>
</reference>
<name>J8ZW48_EDHAE</name>
<organism evidence="1 2">
    <name type="scientific">Edhazardia aedis (strain USNM 41457)</name>
    <name type="common">Microsporidian parasite</name>
    <dbReference type="NCBI Taxonomy" id="1003232"/>
    <lineage>
        <taxon>Eukaryota</taxon>
        <taxon>Fungi</taxon>
        <taxon>Fungi incertae sedis</taxon>
        <taxon>Microsporidia</taxon>
        <taxon>Edhazardia</taxon>
    </lineage>
</organism>
<sequence>MNEDDNNKTILVEENNQKNANNSKNGLKTTTKRYNKLRYNRPYILKNTLGDILQTGKMWEELDIDVDEKCAARVLEELRAKRHVNKSEFNCDISNVNINKENENTCADNFVNNINFNKDKNENNNLLGIGDGKKCNIVDVDNNLNDDNNVCIDSVCDNDMRIVKEIVDKVPKTRRVITYVGESFDTDSEESIDAEVSDTFYLCPLSNEVFSEENYDKPLDYFREKDNNEEEKWGENGIGELASEKYFLKNAGLGRNDYRIASYAEKRSKNKDLLFEDEEVPLNGYEYIFKEMLKNEKWAGLITNVVREFMYKFVEELFEDCHKCDTDSLISKYFATDDVFGVHKGVKDRFIKNFNMMKSMHSTNSKFKKLNLNEICNNKKKEDKK</sequence>
<proteinExistence type="predicted"/>